<dbReference type="Proteomes" id="UP000070457">
    <property type="component" value="Unassembled WGS sequence"/>
</dbReference>
<accession>A0A136LYU2</accession>
<proteinExistence type="predicted"/>
<dbReference type="STRING" id="1617426.TR69_WS6001000849"/>
<dbReference type="GO" id="GO:0005829">
    <property type="term" value="C:cytosol"/>
    <property type="evidence" value="ECO:0007669"/>
    <property type="project" value="TreeGrafter"/>
</dbReference>
<evidence type="ECO:0000256" key="1">
    <source>
        <dbReference type="ARBA" id="ARBA00023125"/>
    </source>
</evidence>
<dbReference type="AlphaFoldDB" id="A0A136LYU2"/>
<keyword evidence="1" id="KW-0238">DNA-binding</keyword>
<dbReference type="GO" id="GO:0003700">
    <property type="term" value="F:DNA-binding transcription factor activity"/>
    <property type="evidence" value="ECO:0007669"/>
    <property type="project" value="TreeGrafter"/>
</dbReference>
<protein>
    <submittedName>
        <fullName evidence="2">HTH-type transcriptional regulator CymR</fullName>
    </submittedName>
</protein>
<dbReference type="Pfam" id="PF02082">
    <property type="entry name" value="Rrf2"/>
    <property type="match status" value="1"/>
</dbReference>
<name>A0A136LYU2_9BACT</name>
<dbReference type="NCBIfam" id="TIGR00738">
    <property type="entry name" value="rrf2_super"/>
    <property type="match status" value="1"/>
</dbReference>
<dbReference type="GO" id="GO:0003677">
    <property type="term" value="F:DNA binding"/>
    <property type="evidence" value="ECO:0007669"/>
    <property type="project" value="UniProtKB-KW"/>
</dbReference>
<gene>
    <name evidence="2" type="primary">cymR</name>
    <name evidence="2" type="ORF">TR69_WS6001000849</name>
</gene>
<dbReference type="PATRIC" id="fig|1617426.3.peg.835"/>
<sequence>MRLTTRSEYALLALVMIAREQKDGPVQTQEICTQYDLSKKYLEQILLALKRGGYIRSRRGYSGGHELAMPADKITLAEIVRLMDGALAPVESVSEFFFANTPIEGEKKLVKEFRTIRDYISDRMESRTIADFI</sequence>
<dbReference type="PROSITE" id="PS51197">
    <property type="entry name" value="HTH_RRF2_2"/>
    <property type="match status" value="1"/>
</dbReference>
<evidence type="ECO:0000313" key="3">
    <source>
        <dbReference type="Proteomes" id="UP000070457"/>
    </source>
</evidence>
<dbReference type="SUPFAM" id="SSF46785">
    <property type="entry name" value="Winged helix' DNA-binding domain"/>
    <property type="match status" value="1"/>
</dbReference>
<organism evidence="2 3">
    <name type="scientific">candidate division WS6 bacterium OLB20</name>
    <dbReference type="NCBI Taxonomy" id="1617426"/>
    <lineage>
        <taxon>Bacteria</taxon>
        <taxon>Candidatus Dojkabacteria</taxon>
    </lineage>
</organism>
<dbReference type="PANTHER" id="PTHR33221">
    <property type="entry name" value="WINGED HELIX-TURN-HELIX TRANSCRIPTIONAL REGULATOR, RRF2 FAMILY"/>
    <property type="match status" value="1"/>
</dbReference>
<dbReference type="InterPro" id="IPR036390">
    <property type="entry name" value="WH_DNA-bd_sf"/>
</dbReference>
<reference evidence="2 3" key="1">
    <citation type="submission" date="2015-02" db="EMBL/GenBank/DDBJ databases">
        <title>Improved understanding of the partial-nitritation anammox process through 23 genomes representing the majority of the microbial community.</title>
        <authorList>
            <person name="Speth D.R."/>
            <person name="In T Zandt M."/>
            <person name="Guerrero Cruz S."/>
            <person name="Jetten M.S."/>
            <person name="Dutilh B.E."/>
        </authorList>
    </citation>
    <scope>NUCLEOTIDE SEQUENCE [LARGE SCALE GENOMIC DNA]</scope>
    <source>
        <strain evidence="2">OLB20</strain>
    </source>
</reference>
<dbReference type="InterPro" id="IPR036388">
    <property type="entry name" value="WH-like_DNA-bd_sf"/>
</dbReference>
<comment type="caution">
    <text evidence="2">The sequence shown here is derived from an EMBL/GenBank/DDBJ whole genome shotgun (WGS) entry which is preliminary data.</text>
</comment>
<evidence type="ECO:0000313" key="2">
    <source>
        <dbReference type="EMBL" id="KXK26828.1"/>
    </source>
</evidence>
<dbReference type="Gene3D" id="1.10.10.10">
    <property type="entry name" value="Winged helix-like DNA-binding domain superfamily/Winged helix DNA-binding domain"/>
    <property type="match status" value="1"/>
</dbReference>
<dbReference type="PANTHER" id="PTHR33221:SF5">
    <property type="entry name" value="HTH-TYPE TRANSCRIPTIONAL REGULATOR ISCR"/>
    <property type="match status" value="1"/>
</dbReference>
<dbReference type="EMBL" id="JYNZ01000003">
    <property type="protein sequence ID" value="KXK26828.1"/>
    <property type="molecule type" value="Genomic_DNA"/>
</dbReference>
<dbReference type="InterPro" id="IPR000944">
    <property type="entry name" value="Tscrpt_reg_Rrf2"/>
</dbReference>